<accession>A0A834XS45</accession>
<comment type="similarity">
    <text evidence="2 9">Belongs to the peptidase M14 family.</text>
</comment>
<dbReference type="InterPro" id="IPR050753">
    <property type="entry name" value="Peptidase_M14_domain"/>
</dbReference>
<dbReference type="Pfam" id="PF13620">
    <property type="entry name" value="CarboxypepD_reg"/>
    <property type="match status" value="3"/>
</dbReference>
<dbReference type="Gene3D" id="2.60.40.1120">
    <property type="entry name" value="Carboxypeptidase-like, regulatory domain"/>
    <property type="match status" value="4"/>
</dbReference>
<feature type="transmembrane region" description="Helical" evidence="11">
    <location>
        <begin position="1548"/>
        <end position="1569"/>
    </location>
</feature>
<feature type="domain" description="Peptidase M14" evidence="13">
    <location>
        <begin position="849"/>
        <end position="1095"/>
    </location>
</feature>
<keyword evidence="11" id="KW-0472">Membrane</keyword>
<keyword evidence="12" id="KW-0732">Signal</keyword>
<name>A0A834XS45_APHGI</name>
<comment type="caution">
    <text evidence="14">The sequence shown here is derived from an EMBL/GenBank/DDBJ whole genome shotgun (WGS) entry which is preliminary data.</text>
</comment>
<dbReference type="Proteomes" id="UP000639338">
    <property type="component" value="Unassembled WGS sequence"/>
</dbReference>
<evidence type="ECO:0000259" key="13">
    <source>
        <dbReference type="PROSITE" id="PS52035"/>
    </source>
</evidence>
<keyword evidence="7" id="KW-0862">Zinc</keyword>
<feature type="domain" description="Peptidase M14" evidence="13">
    <location>
        <begin position="1189"/>
        <end position="1459"/>
    </location>
</feature>
<keyword evidence="6" id="KW-0378">Hydrolase</keyword>
<dbReference type="Gene3D" id="3.40.630.10">
    <property type="entry name" value="Zn peptidases"/>
    <property type="match status" value="5"/>
</dbReference>
<keyword evidence="5" id="KW-0479">Metal-binding</keyword>
<feature type="active site" description="Proton donor/acceptor" evidence="9">
    <location>
        <position position="300"/>
    </location>
</feature>
<dbReference type="CDD" id="cd11308">
    <property type="entry name" value="Peptidase_M14NE-CP-C_like"/>
    <property type="match status" value="3"/>
</dbReference>
<dbReference type="PROSITE" id="PS00132">
    <property type="entry name" value="CARBOXYPEPT_ZN_1"/>
    <property type="match status" value="2"/>
</dbReference>
<dbReference type="PRINTS" id="PR00765">
    <property type="entry name" value="CRBOXYPTASEA"/>
</dbReference>
<keyword evidence="3" id="KW-0121">Carboxypeptidase</keyword>
<keyword evidence="11" id="KW-1133">Transmembrane helix</keyword>
<feature type="compositionally biased region" description="Acidic residues" evidence="10">
    <location>
        <begin position="1632"/>
        <end position="1645"/>
    </location>
</feature>
<proteinExistence type="inferred from homology"/>
<organism evidence="14 15">
    <name type="scientific">Aphidius gifuensis</name>
    <name type="common">Parasitoid wasp</name>
    <dbReference type="NCBI Taxonomy" id="684658"/>
    <lineage>
        <taxon>Eukaryota</taxon>
        <taxon>Metazoa</taxon>
        <taxon>Ecdysozoa</taxon>
        <taxon>Arthropoda</taxon>
        <taxon>Hexapoda</taxon>
        <taxon>Insecta</taxon>
        <taxon>Pterygota</taxon>
        <taxon>Neoptera</taxon>
        <taxon>Endopterygota</taxon>
        <taxon>Hymenoptera</taxon>
        <taxon>Apocrita</taxon>
        <taxon>Ichneumonoidea</taxon>
        <taxon>Braconidae</taxon>
        <taxon>Aphidiinae</taxon>
        <taxon>Aphidius</taxon>
    </lineage>
</organism>
<evidence type="ECO:0000256" key="7">
    <source>
        <dbReference type="ARBA" id="ARBA00022833"/>
    </source>
</evidence>
<dbReference type="Pfam" id="PF00246">
    <property type="entry name" value="Peptidase_M14"/>
    <property type="match status" value="4"/>
</dbReference>
<keyword evidence="4" id="KW-0645">Protease</keyword>
<dbReference type="GO" id="GO:0004181">
    <property type="term" value="F:metallocarboxypeptidase activity"/>
    <property type="evidence" value="ECO:0007669"/>
    <property type="project" value="InterPro"/>
</dbReference>
<evidence type="ECO:0000256" key="3">
    <source>
        <dbReference type="ARBA" id="ARBA00022645"/>
    </source>
</evidence>
<keyword evidence="15" id="KW-1185">Reference proteome</keyword>
<evidence type="ECO:0000256" key="11">
    <source>
        <dbReference type="SAM" id="Phobius"/>
    </source>
</evidence>
<dbReference type="GO" id="GO:0008270">
    <property type="term" value="F:zinc ion binding"/>
    <property type="evidence" value="ECO:0007669"/>
    <property type="project" value="InterPro"/>
</dbReference>
<dbReference type="SMART" id="SM00631">
    <property type="entry name" value="Zn_pept"/>
    <property type="match status" value="2"/>
</dbReference>
<evidence type="ECO:0000256" key="10">
    <source>
        <dbReference type="SAM" id="MobiDB-lite"/>
    </source>
</evidence>
<feature type="active site" description="Proton donor/acceptor" evidence="9">
    <location>
        <position position="714"/>
    </location>
</feature>
<dbReference type="InterPro" id="IPR057247">
    <property type="entry name" value="CARBOXYPEPT_ZN_2"/>
</dbReference>
<evidence type="ECO:0000256" key="6">
    <source>
        <dbReference type="ARBA" id="ARBA00022801"/>
    </source>
</evidence>
<dbReference type="GO" id="GO:0006518">
    <property type="term" value="P:peptide metabolic process"/>
    <property type="evidence" value="ECO:0007669"/>
    <property type="project" value="TreeGrafter"/>
</dbReference>
<evidence type="ECO:0000256" key="2">
    <source>
        <dbReference type="ARBA" id="ARBA00005988"/>
    </source>
</evidence>
<dbReference type="CDD" id="cd03858">
    <property type="entry name" value="M14_CP_N-E_like"/>
    <property type="match status" value="1"/>
</dbReference>
<dbReference type="GO" id="GO:0005615">
    <property type="term" value="C:extracellular space"/>
    <property type="evidence" value="ECO:0007669"/>
    <property type="project" value="TreeGrafter"/>
</dbReference>
<feature type="signal peptide" evidence="12">
    <location>
        <begin position="1"/>
        <end position="20"/>
    </location>
</feature>
<dbReference type="PANTHER" id="PTHR11532">
    <property type="entry name" value="PROTEASE M14 CARBOXYPEPTIDASE"/>
    <property type="match status" value="1"/>
</dbReference>
<dbReference type="InterPro" id="IPR057246">
    <property type="entry name" value="CARBOXYPEPT_ZN_1"/>
</dbReference>
<dbReference type="OrthoDB" id="10249045at2759"/>
<dbReference type="EMBL" id="JACMRX010000004">
    <property type="protein sequence ID" value="KAF7990652.1"/>
    <property type="molecule type" value="Genomic_DNA"/>
</dbReference>
<evidence type="ECO:0000256" key="12">
    <source>
        <dbReference type="SAM" id="SignalP"/>
    </source>
</evidence>
<evidence type="ECO:0000256" key="5">
    <source>
        <dbReference type="ARBA" id="ARBA00022723"/>
    </source>
</evidence>
<dbReference type="PANTHER" id="PTHR11532:SF62">
    <property type="entry name" value="CARBOXYPEPTIDASE D"/>
    <property type="match status" value="1"/>
</dbReference>
<evidence type="ECO:0000313" key="14">
    <source>
        <dbReference type="EMBL" id="KAF7990652.1"/>
    </source>
</evidence>
<evidence type="ECO:0000256" key="4">
    <source>
        <dbReference type="ARBA" id="ARBA00022670"/>
    </source>
</evidence>
<comment type="caution">
    <text evidence="9">Lacks conserved residue(s) required for the propagation of feature annotation.</text>
</comment>
<feature type="chain" id="PRO_5032915724" description="Peptidase M14 domain-containing protein" evidence="12">
    <location>
        <begin position="21"/>
        <end position="1653"/>
    </location>
</feature>
<evidence type="ECO:0000256" key="8">
    <source>
        <dbReference type="ARBA" id="ARBA00023180"/>
    </source>
</evidence>
<dbReference type="SUPFAM" id="SSF49464">
    <property type="entry name" value="Carboxypeptidase regulatory domain-like"/>
    <property type="match status" value="3"/>
</dbReference>
<dbReference type="InterPro" id="IPR008969">
    <property type="entry name" value="CarboxyPept-like_regulatory"/>
</dbReference>
<comment type="cofactor">
    <cofactor evidence="1">
        <name>Zn(2+)</name>
        <dbReference type="ChEBI" id="CHEBI:29105"/>
    </cofactor>
</comment>
<evidence type="ECO:0000256" key="9">
    <source>
        <dbReference type="PROSITE-ProRule" id="PRU01379"/>
    </source>
</evidence>
<dbReference type="SUPFAM" id="SSF53187">
    <property type="entry name" value="Zn-dependent exopeptidases"/>
    <property type="match status" value="4"/>
</dbReference>
<keyword evidence="11" id="KW-0812">Transmembrane</keyword>
<protein>
    <recommendedName>
        <fullName evidence="13">Peptidase M14 domain-containing protein</fullName>
    </recommendedName>
</protein>
<evidence type="ECO:0000313" key="15">
    <source>
        <dbReference type="Proteomes" id="UP000639338"/>
    </source>
</evidence>
<gene>
    <name evidence="14" type="ORF">HCN44_000457</name>
</gene>
<evidence type="ECO:0000256" key="1">
    <source>
        <dbReference type="ARBA" id="ARBA00001947"/>
    </source>
</evidence>
<sequence>MFSNLFVLVIAILIISTATGHSLSSTSTIDNEDFITAQYTNYEELGKLFHHLEKQYPNLAKVHSIGQSVLNRELWVLEISENVNERDIGEPMVKYVANMHGDESVGRQLMVYLAQYLLANYANNQRVAHLVNTTDIFIMPSLNPDGFENSIEGYCESKNDYSGRENANHVDLNRNFPDKFVYTTKFTKKEKETLAMMAWIQSRPFVLSANFHGGAVVASYPFDSGIANECCTESRSPDDDIFKYLAHVYADNHDEMRRGNSCRPDSFSGGVTNGAYWYKVVGGMQDYNYVTSNTFEITFELSCCKYPKASEMPNQWKSNKESLIQYLEHVHMGIKGLVFDDKHRPIYGAKIVVSPIKQSITTTARGEYWRLLAPGKYIAYAEAWGYEPSETVNIQVEEESKLHVVNFHLKAKLLSPVGDQTAKIFKKIENIKRPRDEYGFYHPAKFIHHNYLKMEKMLKIMEKNYPNITRLYSIGKSVQGRELYVMEITKNPGKHDTNKPEVKYIGNMHGNEVIGRECILLLLKYLCENYGSDERTTKIVDSIRLHVMPSMNPDGYEISNEHNEMKGRENAHHVDLNRNFPDQYGQTRENKIAEPETKAVIDWIAKIPFVLSANLHGGALVANYPYDNNPNVSFDKTKENLSPDDAVFKAISLAYSNAHAKMHLGLPCQSPRQKGLLDESFPNGITNGAKWYPVPGGMQDYNYIHSNAFEITIELGCTKYPNASEIHSYWLDNREALLSFIEMARRGVHGVVTSSIGNPISRATISVDGIHHNIYTSENGDYWRMLVPGTYNITASAPGFESSTQIITISSNRESHQQELTLDFQLMRNDKNHWSSAYDFGIAKNLDPGYQKSIKINENMGQLAKQYNTVEFIAEGSLNSVAIHSLKITRNLGSPEENKIRIALVGGVFASQPIGREILMRLANHLVVAEKIDDPLVKRLLDDAVLHIIPILDPRFDNITESCNPSVDDEVGEKLITENDDSTNVQTLAFKRMLATEQFNVVIPILDEGFGVNYADDNLNVLKKLSEIYESSMNKESCEGTSSNSSALLANYIKDKYKTPVLAVSMSCCKYPPSDKIPIIWQQNLRPFKELLFNLATGIRVAVENIHGEPLRQGQVTIAAQVYYFSQNMAYFVKTLVPGKYSLIFSCPRYMTKTVEVVVKKHKMTEIKIQLIKIKSSELILPISNYQSKWMNENNEVNQFLNDLYVNHPNISKLQNVGITSTKANVMALQIAIQDDKNEKINRPNIVIMAGIGNGAPLTTKVLLKFATYLLINYSLISTIADILKRFNIFIVPNIHPTDNNFTCSTMSTKLKFPLSGEMGFDEQMIINWLIKINANFAVNLNTGSRHIEIPFSSKYGQPRDYQTYDEKILQKLAFRYTHSHPTMYRLYQKCVDDLRIEKDGVAHGGNVTPGGRPDSLLDYLYFNTTTLMLDVYISCCNTDNLDIWKNNKNSLLATIDAISEGVTGYVVSESGELIPGAVLSYDHSVHQVHSDRMGVYWLLLPAGKHTITVKAPGYSTATKIISTPDLKKFTLLIFTLQNSNIMGMPRIVFIIVASFICLLIVILIVICISKCQADKKTKLKNRRTYAFSLLRDGTSFFDDDEKEIEVFKRPIKDNVDAADNSLLEPTRPYFDEDNESSSEMESDLEFIKPEEN</sequence>
<feature type="domain" description="Peptidase M14" evidence="13">
    <location>
        <begin position="38"/>
        <end position="330"/>
    </location>
</feature>
<feature type="region of interest" description="Disordered" evidence="10">
    <location>
        <begin position="1619"/>
        <end position="1653"/>
    </location>
</feature>
<dbReference type="GO" id="GO:0016485">
    <property type="term" value="P:protein processing"/>
    <property type="evidence" value="ECO:0007669"/>
    <property type="project" value="TreeGrafter"/>
</dbReference>
<dbReference type="InterPro" id="IPR000834">
    <property type="entry name" value="Peptidase_M14"/>
</dbReference>
<dbReference type="PROSITE" id="PS52035">
    <property type="entry name" value="PEPTIDASE_M14"/>
    <property type="match status" value="4"/>
</dbReference>
<reference evidence="14 15" key="1">
    <citation type="submission" date="2020-08" db="EMBL/GenBank/DDBJ databases">
        <title>Aphidius gifuensis genome sequencing and assembly.</title>
        <authorList>
            <person name="Du Z."/>
        </authorList>
    </citation>
    <scope>NUCLEOTIDE SEQUENCE [LARGE SCALE GENOMIC DNA]</scope>
    <source>
        <strain evidence="14">YNYX2018</strain>
        <tissue evidence="14">Adults</tissue>
    </source>
</reference>
<keyword evidence="8" id="KW-0325">Glycoprotein</keyword>
<dbReference type="PROSITE" id="PS00133">
    <property type="entry name" value="CARBOXYPEPT_ZN_2"/>
    <property type="match status" value="2"/>
</dbReference>
<dbReference type="CDD" id="cd03868">
    <property type="entry name" value="M14_CPD_I"/>
    <property type="match status" value="1"/>
</dbReference>
<dbReference type="FunFam" id="3.40.630.10:FF:000020">
    <property type="entry name" value="Carboxypeptidase D"/>
    <property type="match status" value="2"/>
</dbReference>
<feature type="domain" description="Peptidase M14" evidence="13">
    <location>
        <begin position="447"/>
        <end position="744"/>
    </location>
</feature>